<dbReference type="STRING" id="4795.A0A225V716"/>
<reference evidence="3" key="1">
    <citation type="submission" date="2017-03" db="EMBL/GenBank/DDBJ databases">
        <title>Phytopthora megakarya and P. palmivora, two closely related causual agents of cacao black pod achieved similar genome size and gene model numbers by different mechanisms.</title>
        <authorList>
            <person name="Ali S."/>
            <person name="Shao J."/>
            <person name="Larry D.J."/>
            <person name="Kronmiller B."/>
            <person name="Shen D."/>
            <person name="Strem M.D."/>
            <person name="Melnick R.L."/>
            <person name="Guiltinan M.J."/>
            <person name="Tyler B.M."/>
            <person name="Meinhardt L.W."/>
            <person name="Bailey B.A."/>
        </authorList>
    </citation>
    <scope>NUCLEOTIDE SEQUENCE [LARGE SCALE GENOMIC DNA]</scope>
    <source>
        <strain evidence="3">zdho120</strain>
    </source>
</reference>
<evidence type="ECO:0000259" key="1">
    <source>
        <dbReference type="Pfam" id="PF07727"/>
    </source>
</evidence>
<name>A0A225V716_9STRA</name>
<proteinExistence type="predicted"/>
<organism evidence="2 3">
    <name type="scientific">Phytophthora megakarya</name>
    <dbReference type="NCBI Taxonomy" id="4795"/>
    <lineage>
        <taxon>Eukaryota</taxon>
        <taxon>Sar</taxon>
        <taxon>Stramenopiles</taxon>
        <taxon>Oomycota</taxon>
        <taxon>Peronosporomycetes</taxon>
        <taxon>Peronosporales</taxon>
        <taxon>Peronosporaceae</taxon>
        <taxon>Phytophthora</taxon>
    </lineage>
</organism>
<keyword evidence="3" id="KW-1185">Reference proteome</keyword>
<feature type="domain" description="Reverse transcriptase Ty1/copia-type" evidence="1">
    <location>
        <begin position="4"/>
        <end position="75"/>
    </location>
</feature>
<protein>
    <submittedName>
        <fullName evidence="2">Gag-pol Polyprotein</fullName>
    </submittedName>
</protein>
<evidence type="ECO:0000313" key="3">
    <source>
        <dbReference type="Proteomes" id="UP000198211"/>
    </source>
</evidence>
<gene>
    <name evidence="2" type="ORF">PHMEG_00028682</name>
</gene>
<dbReference type="EMBL" id="NBNE01007826">
    <property type="protein sequence ID" value="OWZ00190.1"/>
    <property type="molecule type" value="Genomic_DNA"/>
</dbReference>
<evidence type="ECO:0000313" key="2">
    <source>
        <dbReference type="EMBL" id="OWZ00190.1"/>
    </source>
</evidence>
<sequence>MDGDQRIYMRQPPGYYVPGKEGFVCELQKSIYGLKQAPRIWYGVLHQFLTKMGFVRCNKEFCIYVQKVGDEWVIIVDLGDIHYILKMEVRRNRVEKTTSISQHQYILELLKKYKID</sequence>
<accession>A0A225V716</accession>
<comment type="caution">
    <text evidence="2">The sequence shown here is derived from an EMBL/GenBank/DDBJ whole genome shotgun (WGS) entry which is preliminary data.</text>
</comment>
<dbReference type="OrthoDB" id="1931024at2759"/>
<dbReference type="InterPro" id="IPR013103">
    <property type="entry name" value="RVT_2"/>
</dbReference>
<dbReference type="Pfam" id="PF07727">
    <property type="entry name" value="RVT_2"/>
    <property type="match status" value="1"/>
</dbReference>
<dbReference type="AlphaFoldDB" id="A0A225V716"/>
<dbReference type="Proteomes" id="UP000198211">
    <property type="component" value="Unassembled WGS sequence"/>
</dbReference>